<gene>
    <name evidence="2" type="ORF">SAMN04488502_101456</name>
</gene>
<proteinExistence type="predicted"/>
<dbReference type="Gene3D" id="1.10.1760.20">
    <property type="match status" value="1"/>
</dbReference>
<protein>
    <submittedName>
        <fullName evidence="2">Alpha-ribazole transporter</fullName>
    </submittedName>
</protein>
<feature type="transmembrane region" description="Helical" evidence="1">
    <location>
        <begin position="137"/>
        <end position="161"/>
    </location>
</feature>
<evidence type="ECO:0000313" key="2">
    <source>
        <dbReference type="EMBL" id="SDL64978.1"/>
    </source>
</evidence>
<reference evidence="2 3" key="1">
    <citation type="submission" date="2016-10" db="EMBL/GenBank/DDBJ databases">
        <authorList>
            <person name="de Groot N.N."/>
        </authorList>
    </citation>
    <scope>NUCLEOTIDE SEQUENCE [LARGE SCALE GENOMIC DNA]</scope>
    <source>
        <strain evidence="2 3">DSM 1736</strain>
    </source>
</reference>
<evidence type="ECO:0000313" key="3">
    <source>
        <dbReference type="Proteomes" id="UP000214880"/>
    </source>
</evidence>
<keyword evidence="1" id="KW-0812">Transmembrane</keyword>
<organism evidence="2 3">
    <name type="scientific">Dendrosporobacter quercicolus</name>
    <dbReference type="NCBI Taxonomy" id="146817"/>
    <lineage>
        <taxon>Bacteria</taxon>
        <taxon>Bacillati</taxon>
        <taxon>Bacillota</taxon>
        <taxon>Negativicutes</taxon>
        <taxon>Selenomonadales</taxon>
        <taxon>Sporomusaceae</taxon>
        <taxon>Dendrosporobacter</taxon>
    </lineage>
</organism>
<sequence>MKTLNIKKMIAAALLIALSFIGANLKIMGTIAFDSMPGFLGALLLGPVWGALIGAAGHFLTALFAGFVLTLPVHLEIMGIMAGATAAFGAIYRRLAGKRKGLSGGAALTAAFAAVLINGPAGIAVLSVQLLPVLGKAGLLTLTGVLSAAAALNIAAALLLYHLLLGKLDIAGIDHE</sequence>
<dbReference type="STRING" id="146817.SAMN04488502_101456"/>
<feature type="transmembrane region" description="Helical" evidence="1">
    <location>
        <begin position="102"/>
        <end position="131"/>
    </location>
</feature>
<dbReference type="GO" id="GO:0022857">
    <property type="term" value="F:transmembrane transporter activity"/>
    <property type="evidence" value="ECO:0007669"/>
    <property type="project" value="InterPro"/>
</dbReference>
<accession>A0A1G9LSP9</accession>
<dbReference type="Proteomes" id="UP000214880">
    <property type="component" value="Unassembled WGS sequence"/>
</dbReference>
<dbReference type="EMBL" id="FNHB01000001">
    <property type="protein sequence ID" value="SDL64978.1"/>
    <property type="molecule type" value="Genomic_DNA"/>
</dbReference>
<dbReference type="InterPro" id="IPR024529">
    <property type="entry name" value="ECF_trnsprt_substrate-spec"/>
</dbReference>
<keyword evidence="1" id="KW-1133">Transmembrane helix</keyword>
<keyword evidence="1" id="KW-0472">Membrane</keyword>
<dbReference type="AlphaFoldDB" id="A0A1G9LSP9"/>
<dbReference type="Pfam" id="PF12822">
    <property type="entry name" value="ECF_trnsprt"/>
    <property type="match status" value="1"/>
</dbReference>
<name>A0A1G9LSP9_9FIRM</name>
<keyword evidence="3" id="KW-1185">Reference proteome</keyword>
<evidence type="ECO:0000256" key="1">
    <source>
        <dbReference type="SAM" id="Phobius"/>
    </source>
</evidence>
<dbReference type="OrthoDB" id="5431035at2"/>
<feature type="transmembrane region" description="Helical" evidence="1">
    <location>
        <begin position="49"/>
        <end position="71"/>
    </location>
</feature>